<organism evidence="4 5">
    <name type="scientific">Nematostella vectensis</name>
    <name type="common">Starlet sea anemone</name>
    <dbReference type="NCBI Taxonomy" id="45351"/>
    <lineage>
        <taxon>Eukaryota</taxon>
        <taxon>Metazoa</taxon>
        <taxon>Cnidaria</taxon>
        <taxon>Anthozoa</taxon>
        <taxon>Hexacorallia</taxon>
        <taxon>Actiniaria</taxon>
        <taxon>Edwardsiidae</taxon>
        <taxon>Nematostella</taxon>
    </lineage>
</organism>
<dbReference type="EMBL" id="DS469579">
    <property type="protein sequence ID" value="EDO41310.1"/>
    <property type="molecule type" value="Genomic_DNA"/>
</dbReference>
<dbReference type="PANTHER" id="PTHR32123">
    <property type="entry name" value="BICD FAMILY-LIKE CARGO ADAPTER"/>
    <property type="match status" value="1"/>
</dbReference>
<feature type="region of interest" description="Disordered" evidence="3">
    <location>
        <begin position="579"/>
        <end position="648"/>
    </location>
</feature>
<accession>A7S4M3</accession>
<dbReference type="SUPFAM" id="SSF58100">
    <property type="entry name" value="Bacterial hemolysins"/>
    <property type="match status" value="1"/>
</dbReference>
<feature type="region of interest" description="Disordered" evidence="3">
    <location>
        <begin position="889"/>
        <end position="917"/>
    </location>
</feature>
<dbReference type="eggNOG" id="ENOG502QUA9">
    <property type="taxonomic scope" value="Eukaryota"/>
</dbReference>
<dbReference type="Proteomes" id="UP000001593">
    <property type="component" value="Unassembled WGS sequence"/>
</dbReference>
<feature type="coiled-coil region" evidence="2">
    <location>
        <begin position="85"/>
        <end position="417"/>
    </location>
</feature>
<evidence type="ECO:0000256" key="1">
    <source>
        <dbReference type="ARBA" id="ARBA00023054"/>
    </source>
</evidence>
<evidence type="ECO:0000256" key="3">
    <source>
        <dbReference type="SAM" id="MobiDB-lite"/>
    </source>
</evidence>
<dbReference type="PhylomeDB" id="A7S4M3"/>
<proteinExistence type="predicted"/>
<dbReference type="HOGENOM" id="CLU_317688_0_0_1"/>
<dbReference type="InParanoid" id="A7S4M3"/>
<feature type="coiled-coil region" evidence="2">
    <location>
        <begin position="782"/>
        <end position="882"/>
    </location>
</feature>
<feature type="compositionally biased region" description="Acidic residues" evidence="3">
    <location>
        <begin position="630"/>
        <end position="647"/>
    </location>
</feature>
<gene>
    <name evidence="4" type="ORF">NEMVEDRAFT_v1g242815</name>
</gene>
<dbReference type="AlphaFoldDB" id="A7S4M3"/>
<reference evidence="4 5" key="1">
    <citation type="journal article" date="2007" name="Science">
        <title>Sea anemone genome reveals ancestral eumetazoan gene repertoire and genomic organization.</title>
        <authorList>
            <person name="Putnam N.H."/>
            <person name="Srivastava M."/>
            <person name="Hellsten U."/>
            <person name="Dirks B."/>
            <person name="Chapman J."/>
            <person name="Salamov A."/>
            <person name="Terry A."/>
            <person name="Shapiro H."/>
            <person name="Lindquist E."/>
            <person name="Kapitonov V.V."/>
            <person name="Jurka J."/>
            <person name="Genikhovich G."/>
            <person name="Grigoriev I.V."/>
            <person name="Lucas S.M."/>
            <person name="Steele R.E."/>
            <person name="Finnerty J.R."/>
            <person name="Technau U."/>
            <person name="Martindale M.Q."/>
            <person name="Rokhsar D.S."/>
        </authorList>
    </citation>
    <scope>NUCLEOTIDE SEQUENCE [LARGE SCALE GENOMIC DNA]</scope>
    <source>
        <strain evidence="5">CH2 X CH6</strain>
    </source>
</reference>
<keyword evidence="5" id="KW-1185">Reference proteome</keyword>
<dbReference type="OMA" id="LEEWQFD"/>
<protein>
    <recommendedName>
        <fullName evidence="6">Bicaudal D-related protein homolog</fullName>
    </recommendedName>
</protein>
<dbReference type="PANTHER" id="PTHR32123:SF13">
    <property type="entry name" value="BICAUDAL D-RELATED PROTEIN HOMOLOG"/>
    <property type="match status" value="1"/>
</dbReference>
<evidence type="ECO:0000256" key="2">
    <source>
        <dbReference type="SAM" id="Coils"/>
    </source>
</evidence>
<feature type="compositionally biased region" description="Acidic residues" evidence="3">
    <location>
        <begin position="504"/>
        <end position="521"/>
    </location>
</feature>
<feature type="region of interest" description="Disordered" evidence="3">
    <location>
        <begin position="453"/>
        <end position="524"/>
    </location>
</feature>
<keyword evidence="1 2" id="KW-0175">Coiled coil</keyword>
<evidence type="ECO:0000313" key="5">
    <source>
        <dbReference type="Proteomes" id="UP000001593"/>
    </source>
</evidence>
<name>A7S4M3_NEMVE</name>
<dbReference type="InterPro" id="IPR051149">
    <property type="entry name" value="Spindly/BICDR_Dynein_Adapter"/>
</dbReference>
<evidence type="ECO:0008006" key="6">
    <source>
        <dbReference type="Google" id="ProtNLM"/>
    </source>
</evidence>
<dbReference type="STRING" id="45351.A7S4M3"/>
<evidence type="ECO:0000313" key="4">
    <source>
        <dbReference type="EMBL" id="EDO41310.1"/>
    </source>
</evidence>
<sequence length="917" mass="104550">MKTTKNDLYTLAMSEYETDEHDEGIIEEKNAAGMSDFRFNLDDLEEKFLEDEDFARCSEEETNDSDVYAELAQKEKDLLLAAELGKALLEKNEELSQKYEKLQEEFSQRVEQLEQEKHELKLRLERIDGSHELRVQELQADIHALRNELNSVKTASVTDSRSKRLTFVGLTEENQQLHNELAKVKSDQEDLVKELSNLRKQQFSRSISIEDGRLLEIEELREKLSRLEEEKDFLQKMVETLAIAKENLTKEVEGLKESNQLMQKDSADAKSQLNDIEEKLAESRESNLDLLNQLDELKMQVKSDQEDLVKELSNLRKQQFSRSISIEDGRLLEIEELREKLSRLEEEKDFLQKMVETLAIAKENLTKEVEGLKESNQLMQKDSADAKSQLNDIEEKLAESRESNLDLLNQLDELKMQASLDQTSRGSLFSELSDISLSMLDNDVSLCTKLGLSPSGKPVKQESSSHLRPFPSLHGNPRPLATSSSIGVGGLGSNKRQRQSLSLDSEESDREDLDYDDDVEDGPVSKAMSVYEQLEREEIVNAEASLDQTSRGSLFSELSDISLSMLDNDVSLCTKLGLSPSGKPVKQESSSHLRPFPSLHGNPRPLATSSSIGVGGLGSNKRQRQSLSLDSEESDREDLDYDDDVEDGPVSKAMSVYEQLEREEIVNAELRQEIAAVHNELVEFYEGLRGSSETLSSLDTDPVDSRNVRHGCLTSFVGTFKDVITDLLHATQRKNSDYDTDELIEEVNHLKSELYEAHKDNDVLKDDIDDALHRLKLKDTEIARLSAQLRDREQHISRLKEEKSRLLAEKGPDLALDMVYQQALKEKEAALKREYEISQELEKLKRDAGRLDHQLIEAIQQKIELSEQLEEWQYDMAALIDEQVQKQMRTAAKEHEARSKRKPALFSKGWNWTSNSR</sequence>